<evidence type="ECO:0000313" key="10">
    <source>
        <dbReference type="Proteomes" id="UP000612055"/>
    </source>
</evidence>
<dbReference type="InterPro" id="IPR006043">
    <property type="entry name" value="NCS2"/>
</dbReference>
<feature type="compositionally biased region" description="Low complexity" evidence="7">
    <location>
        <begin position="633"/>
        <end position="646"/>
    </location>
</feature>
<evidence type="ECO:0000256" key="4">
    <source>
        <dbReference type="ARBA" id="ARBA00022692"/>
    </source>
</evidence>
<keyword evidence="4 8" id="KW-0812">Transmembrane</keyword>
<dbReference type="EMBL" id="JAEHOE010000024">
    <property type="protein sequence ID" value="KAG2495505.1"/>
    <property type="molecule type" value="Genomic_DNA"/>
</dbReference>
<sequence length="666" mass="71540">MTNVTATSAAKDVERSGSDSGSDTGPKSEPSNKFTRYMEPYFQVHTRGSTWGGEIRAGCVLFMTSAYILFLNPIILSGQTSGFNTGMPGDDVALATAVSTGCATAVMGLVANYPWVVSVQLGTNTYFVTQVLGLNTPCGAHSHFYGSDTDCTGQPCSCSVNAQGEQVVNEKMDPTNIACYNTTNQCLGTAVSYEKALAATFIEGLVFLALCFLGIRRWLIKCFPKSVLMAGAAGIGVFIAFVGVKDMGMIVGAPYPTLLSLNLGVPYLPGGWGAPGYDSKVSFNSCRMYMAGPPYSVVCPWLSVGGLIFTAILLCWNINGAFIMGIFFTMFISWMKFPEKLSTGNGLVPDKVAYAPKFTATAGSLDFAWGDQTGKLIEAFITFLYLDFIGSCITFVAMGEMCGILDEKGNMPRSNMAFIADGFGTTLGGLLGSSALTTYVESASAVREGGRTGITALVCSLFFFAACFLSPLFSTIPAIATGPILALVGVLIFMPAILEINWHDITDAIPAFLTILGMPFTHNIAYGIIGGLMAHVIIKFFTYQLFDCQRNWPGAALYRSWATLDVTKAMFCRMPGWNVDIPPEGRPEDPWYYDPSLEALVRKRFFPDYDENYKRRPSSPGMDLPAPGKEGLPPVGGATPAPTAPDDSAHPPRHQEPHVIEHGGGW</sequence>
<dbReference type="Proteomes" id="UP000612055">
    <property type="component" value="Unassembled WGS sequence"/>
</dbReference>
<dbReference type="PANTHER" id="PTHR43337:SF17">
    <property type="entry name" value="XANTHINE URACIL VITAMIN C PERMEASE"/>
    <property type="match status" value="1"/>
</dbReference>
<comment type="similarity">
    <text evidence="2">Belongs to the nucleobase:cation symporter-2 (NCS2) (TC 2.A.40) family. Azg-like subfamily.</text>
</comment>
<feature type="compositionally biased region" description="Basic and acidic residues" evidence="7">
    <location>
        <begin position="647"/>
        <end position="666"/>
    </location>
</feature>
<feature type="compositionally biased region" description="Polar residues" evidence="7">
    <location>
        <begin position="18"/>
        <end position="33"/>
    </location>
</feature>
<feature type="region of interest" description="Disordered" evidence="7">
    <location>
        <begin position="1"/>
        <end position="33"/>
    </location>
</feature>
<dbReference type="AlphaFoldDB" id="A0A836C0A2"/>
<dbReference type="PANTHER" id="PTHR43337">
    <property type="entry name" value="XANTHINE/URACIL PERMEASE C887.17-RELATED"/>
    <property type="match status" value="1"/>
</dbReference>
<feature type="region of interest" description="Disordered" evidence="7">
    <location>
        <begin position="613"/>
        <end position="666"/>
    </location>
</feature>
<evidence type="ECO:0000256" key="8">
    <source>
        <dbReference type="SAM" id="Phobius"/>
    </source>
</evidence>
<evidence type="ECO:0008006" key="11">
    <source>
        <dbReference type="Google" id="ProtNLM"/>
    </source>
</evidence>
<dbReference type="GO" id="GO:0015853">
    <property type="term" value="P:adenine transport"/>
    <property type="evidence" value="ECO:0007669"/>
    <property type="project" value="TreeGrafter"/>
</dbReference>
<evidence type="ECO:0000256" key="2">
    <source>
        <dbReference type="ARBA" id="ARBA00005697"/>
    </source>
</evidence>
<dbReference type="GO" id="GO:0005345">
    <property type="term" value="F:purine nucleobase transmembrane transporter activity"/>
    <property type="evidence" value="ECO:0007669"/>
    <property type="project" value="TreeGrafter"/>
</dbReference>
<feature type="transmembrane region" description="Helical" evidence="8">
    <location>
        <begin position="452"/>
        <end position="472"/>
    </location>
</feature>
<dbReference type="GO" id="GO:0015854">
    <property type="term" value="P:guanine transport"/>
    <property type="evidence" value="ECO:0007669"/>
    <property type="project" value="TreeGrafter"/>
</dbReference>
<keyword evidence="3" id="KW-0813">Transport</keyword>
<dbReference type="InterPro" id="IPR045018">
    <property type="entry name" value="Azg-like"/>
</dbReference>
<dbReference type="Pfam" id="PF00860">
    <property type="entry name" value="Xan_ur_permease"/>
    <property type="match status" value="2"/>
</dbReference>
<evidence type="ECO:0000256" key="7">
    <source>
        <dbReference type="SAM" id="MobiDB-lite"/>
    </source>
</evidence>
<name>A0A836C0A2_9CHLO</name>
<evidence type="ECO:0000256" key="1">
    <source>
        <dbReference type="ARBA" id="ARBA00004141"/>
    </source>
</evidence>
<keyword evidence="10" id="KW-1185">Reference proteome</keyword>
<organism evidence="9 10">
    <name type="scientific">Edaphochlamys debaryana</name>
    <dbReference type="NCBI Taxonomy" id="47281"/>
    <lineage>
        <taxon>Eukaryota</taxon>
        <taxon>Viridiplantae</taxon>
        <taxon>Chlorophyta</taxon>
        <taxon>core chlorophytes</taxon>
        <taxon>Chlorophyceae</taxon>
        <taxon>CS clade</taxon>
        <taxon>Chlamydomonadales</taxon>
        <taxon>Chlamydomonadales incertae sedis</taxon>
        <taxon>Edaphochlamys</taxon>
    </lineage>
</organism>
<evidence type="ECO:0000256" key="6">
    <source>
        <dbReference type="ARBA" id="ARBA00023136"/>
    </source>
</evidence>
<reference evidence="9" key="1">
    <citation type="journal article" date="2020" name="bioRxiv">
        <title>Comparative genomics of Chlamydomonas.</title>
        <authorList>
            <person name="Craig R.J."/>
            <person name="Hasan A.R."/>
            <person name="Ness R.W."/>
            <person name="Keightley P.D."/>
        </authorList>
    </citation>
    <scope>NUCLEOTIDE SEQUENCE</scope>
    <source>
        <strain evidence="9">CCAP 11/70</strain>
    </source>
</reference>
<feature type="transmembrane region" description="Helical" evidence="8">
    <location>
        <begin position="418"/>
        <end position="440"/>
    </location>
</feature>
<comment type="subcellular location">
    <subcellularLocation>
        <location evidence="1">Membrane</location>
        <topology evidence="1">Multi-pass membrane protein</topology>
    </subcellularLocation>
</comment>
<evidence type="ECO:0000256" key="5">
    <source>
        <dbReference type="ARBA" id="ARBA00022989"/>
    </source>
</evidence>
<accession>A0A836C0A2</accession>
<feature type="transmembrane region" description="Helical" evidence="8">
    <location>
        <begin position="196"/>
        <end position="215"/>
    </location>
</feature>
<feature type="transmembrane region" description="Helical" evidence="8">
    <location>
        <begin position="484"/>
        <end position="503"/>
    </location>
</feature>
<keyword evidence="6 8" id="KW-0472">Membrane</keyword>
<keyword evidence="5 8" id="KW-1133">Transmembrane helix</keyword>
<feature type="transmembrane region" description="Helical" evidence="8">
    <location>
        <begin position="376"/>
        <end position="397"/>
    </location>
</feature>
<feature type="transmembrane region" description="Helical" evidence="8">
    <location>
        <begin position="227"/>
        <end position="244"/>
    </location>
</feature>
<dbReference type="GO" id="GO:0005886">
    <property type="term" value="C:plasma membrane"/>
    <property type="evidence" value="ECO:0007669"/>
    <property type="project" value="TreeGrafter"/>
</dbReference>
<feature type="transmembrane region" description="Helical" evidence="8">
    <location>
        <begin position="295"/>
        <end position="314"/>
    </location>
</feature>
<comment type="caution">
    <text evidence="9">The sequence shown here is derived from an EMBL/GenBank/DDBJ whole genome shotgun (WGS) entry which is preliminary data.</text>
</comment>
<feature type="transmembrane region" description="Helical" evidence="8">
    <location>
        <begin position="321"/>
        <end position="337"/>
    </location>
</feature>
<evidence type="ECO:0000313" key="9">
    <source>
        <dbReference type="EMBL" id="KAG2495505.1"/>
    </source>
</evidence>
<protein>
    <recommendedName>
        <fullName evidence="11">Xanthine/uracil permease</fullName>
    </recommendedName>
</protein>
<dbReference type="OrthoDB" id="431212at2759"/>
<proteinExistence type="inferred from homology"/>
<evidence type="ECO:0000256" key="3">
    <source>
        <dbReference type="ARBA" id="ARBA00022448"/>
    </source>
</evidence>
<gene>
    <name evidence="9" type="ORF">HYH03_006448</name>
</gene>